<dbReference type="PANTHER" id="PTHR45973">
    <property type="entry name" value="PROTEIN PHOSPHATASE 1 REGULATORY SUBUNIT SDS22-RELATED"/>
    <property type="match status" value="1"/>
</dbReference>
<dbReference type="SMART" id="SM00365">
    <property type="entry name" value="LRR_SD22"/>
    <property type="match status" value="5"/>
</dbReference>
<dbReference type="Gene3D" id="3.80.10.10">
    <property type="entry name" value="Ribonuclease Inhibitor"/>
    <property type="match status" value="3"/>
</dbReference>
<dbReference type="SMART" id="SM00369">
    <property type="entry name" value="LRR_TYP"/>
    <property type="match status" value="5"/>
</dbReference>
<protein>
    <submittedName>
        <fullName evidence="6">Uncharacterized protein</fullName>
    </submittedName>
</protein>
<evidence type="ECO:0000256" key="4">
    <source>
        <dbReference type="SAM" id="Coils"/>
    </source>
</evidence>
<evidence type="ECO:0000313" key="6">
    <source>
        <dbReference type="EMBL" id="EFN57820.1"/>
    </source>
</evidence>
<evidence type="ECO:0000256" key="1">
    <source>
        <dbReference type="ARBA" id="ARBA00004430"/>
    </source>
</evidence>
<dbReference type="InParanoid" id="E1Z9S1"/>
<evidence type="ECO:0000256" key="5">
    <source>
        <dbReference type="SAM" id="MobiDB-lite"/>
    </source>
</evidence>
<name>E1Z9S1_CHLVA</name>
<dbReference type="SMART" id="SM00364">
    <property type="entry name" value="LRR_BAC"/>
    <property type="match status" value="4"/>
</dbReference>
<dbReference type="PANTHER" id="PTHR45973:SF35">
    <property type="entry name" value="LEUCINE-RICH REPEAT-CONTAINING PROTEIN 43"/>
    <property type="match status" value="1"/>
</dbReference>
<feature type="region of interest" description="Disordered" evidence="5">
    <location>
        <begin position="1"/>
        <end position="20"/>
    </location>
</feature>
<comment type="subcellular location">
    <subcellularLocation>
        <location evidence="1">Cytoplasm</location>
        <location evidence="1">Cytoskeleton</location>
        <location evidence="1">Cilium axoneme</location>
    </subcellularLocation>
</comment>
<keyword evidence="3" id="KW-0677">Repeat</keyword>
<dbReference type="GeneID" id="17357088"/>
<accession>E1Z9S1</accession>
<feature type="compositionally biased region" description="Acidic residues" evidence="5">
    <location>
        <begin position="1"/>
        <end position="13"/>
    </location>
</feature>
<keyword evidence="7" id="KW-1185">Reference proteome</keyword>
<feature type="region of interest" description="Disordered" evidence="5">
    <location>
        <begin position="78"/>
        <end position="113"/>
    </location>
</feature>
<dbReference type="Pfam" id="PF00612">
    <property type="entry name" value="IQ"/>
    <property type="match status" value="1"/>
</dbReference>
<dbReference type="SUPFAM" id="SSF52058">
    <property type="entry name" value="L domain-like"/>
    <property type="match status" value="1"/>
</dbReference>
<dbReference type="KEGG" id="cvr:CHLNCDRAFT_51132"/>
<dbReference type="InterPro" id="IPR050576">
    <property type="entry name" value="Cilia_flagella_integrity"/>
</dbReference>
<organism evidence="7">
    <name type="scientific">Chlorella variabilis</name>
    <name type="common">Green alga</name>
    <dbReference type="NCBI Taxonomy" id="554065"/>
    <lineage>
        <taxon>Eukaryota</taxon>
        <taxon>Viridiplantae</taxon>
        <taxon>Chlorophyta</taxon>
        <taxon>core chlorophytes</taxon>
        <taxon>Trebouxiophyceae</taxon>
        <taxon>Chlorellales</taxon>
        <taxon>Chlorellaceae</taxon>
        <taxon>Chlorella clade</taxon>
        <taxon>Chlorella</taxon>
    </lineage>
</organism>
<dbReference type="STRING" id="554065.E1Z9S1"/>
<dbReference type="PROSITE" id="PS51450">
    <property type="entry name" value="LRR"/>
    <property type="match status" value="4"/>
</dbReference>
<dbReference type="eggNOG" id="KOG0472">
    <property type="taxonomic scope" value="Eukaryota"/>
</dbReference>
<evidence type="ECO:0000313" key="7">
    <source>
        <dbReference type="Proteomes" id="UP000008141"/>
    </source>
</evidence>
<evidence type="ECO:0000256" key="3">
    <source>
        <dbReference type="ARBA" id="ARBA00022737"/>
    </source>
</evidence>
<dbReference type="OrthoDB" id="545488at2759"/>
<gene>
    <name evidence="6" type="ORF">CHLNCDRAFT_51132</name>
</gene>
<sequence length="1263" mass="134080">MDPEDLQDAPDESLADRLNRLAERRRAAGWRSPAATSSEGEADCEARVLPQRSAVQALRDLLQQRGAVLEATIDGAGPAIAAPSLGQGSERGGQIAGWAPEFPLPGAATQPAAEGSSRAVAEVLSDASVPPTARRLIAIHSSLGREAARTEGQLRAEDLQNAAAALQDADIQRGELDALLIRQAAAAAERERLRLEREAQLQDIQLEFATQHMAAWRIGQGWRRFLRSPGRLRHVAAATRLQASWRGYVSRRLTAILLHRSRQRRALLAELQAAVDSGEQQLAREAAAQLGTLGFGAAAGQLLAALEQRAAEAAQALRTAAANSGIAGYQAAAAAAAQYSDLGVVLQEAAGVFEARVAAAEQAVNSALEGGPLSQFKDAVAAAAALGVGASLLARAEQRIAQRNQQASAVLQASVDAAPFDALAYNSSLQQAQEWGLHADVARAQRELQLRRHRLAARLRELATHGGAGEVEAACADGEQLGLGSEAEAAHARLEQRQATALEELRQAAHHGSLKQYTAAVAAAERLNVSTAMRQACKEQLRQRQQEADQRLHEAACRGNLAAVRRRCEGALMLGLRAAVGAAEEQVQRRRQEALEQLAASTRCVCEYAILHDSPCARPAGLGSHQLESWVSTTQHLAAAISELGTEAALLQPPAACAAWPPELRGWLEDASWAAELELAAPVAQAVAALKGHLEALEAATQVVITPLQQACSAGEVGGQDGTAHASTAAESISKLEPGGQAGDSAQGNWGACPEPVGRLLACFREWQAMQHDRLPLVEGAAQRMAVGLCVEGAQQQHESCCMLDLSMQGLSVMELPAGNSPVVSLNLSRNAITSLEALSALQGLQELRVGANQLTSLHGIQCLASLTMLNASNNRLEHLPSLAGERGVCLTALRNIDLSANHLSSAALAAADLAACGAHLTCLRVSGNRLTDISSWMGLLPSLLHFHAGGNALASLEGLAEAAPLLQVLVASRNALTSLPPTMHLPFLRELWLGSNPLAEGFVSLQVLDLSSNQLASLGMVLASLEPLGGCLQRLRLKDNPLAAGWDPGQQQQQQQGQPPGTGYSDAVFRMLPLLEELDEQQAAWRGWRVRRLLARARQALLQQSQNARQGQRSSSDSLELEQSGSLLGLGALLEAGASEVFGAPEELLSNLEAWSPVCGAHCSSPPEALERQACSGTSQQALRAQQGEEQSDWEFADAATAAAFASMRQRRQAGARRRELQQQMRDPQRRLHKFQTLHSVEAGTMNVRNATIRLCDSQCLT</sequence>
<dbReference type="RefSeq" id="XP_005849922.1">
    <property type="nucleotide sequence ID" value="XM_005849860.1"/>
</dbReference>
<dbReference type="InterPro" id="IPR032675">
    <property type="entry name" value="LRR_dom_sf"/>
</dbReference>
<dbReference type="InterPro" id="IPR000048">
    <property type="entry name" value="IQ_motif_EF-hand-BS"/>
</dbReference>
<dbReference type="PROSITE" id="PS50096">
    <property type="entry name" value="IQ"/>
    <property type="match status" value="1"/>
</dbReference>
<dbReference type="InterPro" id="IPR001611">
    <property type="entry name" value="Leu-rich_rpt"/>
</dbReference>
<reference evidence="6 7" key="1">
    <citation type="journal article" date="2010" name="Plant Cell">
        <title>The Chlorella variabilis NC64A genome reveals adaptation to photosymbiosis, coevolution with viruses, and cryptic sex.</title>
        <authorList>
            <person name="Blanc G."/>
            <person name="Duncan G."/>
            <person name="Agarkova I."/>
            <person name="Borodovsky M."/>
            <person name="Gurnon J."/>
            <person name="Kuo A."/>
            <person name="Lindquist E."/>
            <person name="Lucas S."/>
            <person name="Pangilinan J."/>
            <person name="Polle J."/>
            <person name="Salamov A."/>
            <person name="Terry A."/>
            <person name="Yamada T."/>
            <person name="Dunigan D.D."/>
            <person name="Grigoriev I.V."/>
            <person name="Claverie J.M."/>
            <person name="Van Etten J.L."/>
        </authorList>
    </citation>
    <scope>NUCLEOTIDE SEQUENCE [LARGE SCALE GENOMIC DNA]</scope>
    <source>
        <strain evidence="6 7">NC64A</strain>
    </source>
</reference>
<feature type="region of interest" description="Disordered" evidence="5">
    <location>
        <begin position="25"/>
        <end position="45"/>
    </location>
</feature>
<feature type="coiled-coil region" evidence="4">
    <location>
        <begin position="178"/>
        <end position="205"/>
    </location>
</feature>
<keyword evidence="4" id="KW-0175">Coiled coil</keyword>
<dbReference type="Proteomes" id="UP000008141">
    <property type="component" value="Unassembled WGS sequence"/>
</dbReference>
<dbReference type="InterPro" id="IPR003591">
    <property type="entry name" value="Leu-rich_rpt_typical-subtyp"/>
</dbReference>
<dbReference type="GO" id="GO:0005930">
    <property type="term" value="C:axoneme"/>
    <property type="evidence" value="ECO:0007669"/>
    <property type="project" value="UniProtKB-SubCell"/>
</dbReference>
<feature type="compositionally biased region" description="Low complexity" evidence="5">
    <location>
        <begin position="1049"/>
        <end position="1062"/>
    </location>
</feature>
<evidence type="ECO:0000256" key="2">
    <source>
        <dbReference type="ARBA" id="ARBA00022614"/>
    </source>
</evidence>
<dbReference type="Pfam" id="PF13855">
    <property type="entry name" value="LRR_8"/>
    <property type="match status" value="1"/>
</dbReference>
<keyword evidence="2" id="KW-0433">Leucine-rich repeat</keyword>
<proteinExistence type="predicted"/>
<dbReference type="EMBL" id="GL433839">
    <property type="protein sequence ID" value="EFN57820.1"/>
    <property type="molecule type" value="Genomic_DNA"/>
</dbReference>
<feature type="region of interest" description="Disordered" evidence="5">
    <location>
        <begin position="1044"/>
        <end position="1064"/>
    </location>
</feature>
<feature type="coiled-coil region" evidence="4">
    <location>
        <begin position="268"/>
        <end position="323"/>
    </location>
</feature>
<dbReference type="AlphaFoldDB" id="E1Z9S1"/>